<dbReference type="InterPro" id="IPR016137">
    <property type="entry name" value="RGS"/>
</dbReference>
<dbReference type="PANTHER" id="PTHR45746">
    <property type="entry name" value="LP21163P"/>
    <property type="match status" value="1"/>
</dbReference>
<dbReference type="CDD" id="cd00068">
    <property type="entry name" value="GGL"/>
    <property type="match status" value="1"/>
</dbReference>
<dbReference type="GO" id="GO:0008277">
    <property type="term" value="P:regulation of G protein-coupled receptor signaling pathway"/>
    <property type="evidence" value="ECO:0007669"/>
    <property type="project" value="InterPro"/>
</dbReference>
<dbReference type="GO" id="GO:0005737">
    <property type="term" value="C:cytoplasm"/>
    <property type="evidence" value="ECO:0007669"/>
    <property type="project" value="TreeGrafter"/>
</dbReference>
<organism evidence="3 4">
    <name type="scientific">Trichonephila clavipes</name>
    <name type="common">Golden silk orbweaver</name>
    <name type="synonym">Nephila clavipes</name>
    <dbReference type="NCBI Taxonomy" id="2585209"/>
    <lineage>
        <taxon>Eukaryota</taxon>
        <taxon>Metazoa</taxon>
        <taxon>Ecdysozoa</taxon>
        <taxon>Arthropoda</taxon>
        <taxon>Chelicerata</taxon>
        <taxon>Arachnida</taxon>
        <taxon>Araneae</taxon>
        <taxon>Araneomorphae</taxon>
        <taxon>Entelegynae</taxon>
        <taxon>Araneoidea</taxon>
        <taxon>Nephilidae</taxon>
        <taxon>Trichonephila</taxon>
    </lineage>
</organism>
<dbReference type="CDD" id="cd08705">
    <property type="entry name" value="RGS_R7-like"/>
    <property type="match status" value="1"/>
</dbReference>
<dbReference type="SMART" id="SM00224">
    <property type="entry name" value="GGL"/>
    <property type="match status" value="1"/>
</dbReference>
<dbReference type="GO" id="GO:0005096">
    <property type="term" value="F:GTPase activator activity"/>
    <property type="evidence" value="ECO:0007669"/>
    <property type="project" value="TreeGrafter"/>
</dbReference>
<feature type="domain" description="RGS" evidence="2">
    <location>
        <begin position="143"/>
        <end position="258"/>
    </location>
</feature>
<dbReference type="SMART" id="SM00315">
    <property type="entry name" value="RGS"/>
    <property type="match status" value="1"/>
</dbReference>
<keyword evidence="1" id="KW-0734">Signal transduction inhibitor</keyword>
<name>A0A8X6W5T3_TRICX</name>
<sequence>MFHSCTPNTVVFSQSSTTWSPGTRSEAVPFLYHYSLQSYTVDTFRPYIFAISLKKYPPSCSPITPPRSNSIQSLKYRLERRNVKISKVSDLYINFFEQYQEYDAFLVSPEPSNPWISDSVDFWELEKQTKDIPARRVRRWAFSLKELLKDPAGREQFFKFLEKEFSAENLKFWDAVQELKQVHSKDIPSKVQEIWNLYLAPDAKEAINIDSKSFEITKRNMEKPDRWTFEEAAAHLYQLMKSDSYTRYLRSEMYKEYLNGMKKKVRDTNL</sequence>
<dbReference type="PROSITE" id="PS50132">
    <property type="entry name" value="RGS"/>
    <property type="match status" value="1"/>
</dbReference>
<dbReference type="Gene3D" id="1.10.167.10">
    <property type="entry name" value="Regulator of G-protein Signalling 4, domain 2"/>
    <property type="match status" value="1"/>
</dbReference>
<dbReference type="Pfam" id="PF00631">
    <property type="entry name" value="G-gamma"/>
    <property type="match status" value="1"/>
</dbReference>
<dbReference type="FunFam" id="1.10.167.10:FF:000001">
    <property type="entry name" value="Putative regulator of g-protein signaling 12"/>
    <property type="match status" value="1"/>
</dbReference>
<dbReference type="SUPFAM" id="SSF48670">
    <property type="entry name" value="Transducin (heterotrimeric G protein), gamma chain"/>
    <property type="match status" value="1"/>
</dbReference>
<dbReference type="GO" id="GO:0007186">
    <property type="term" value="P:G protein-coupled receptor signaling pathway"/>
    <property type="evidence" value="ECO:0007669"/>
    <property type="project" value="InterPro"/>
</dbReference>
<dbReference type="InterPro" id="IPR036284">
    <property type="entry name" value="GGL_sf"/>
</dbReference>
<keyword evidence="4" id="KW-1185">Reference proteome</keyword>
<dbReference type="PRINTS" id="PR01301">
    <property type="entry name" value="RGSPROTEIN"/>
</dbReference>
<accession>A0A8X6W5T3</accession>
<evidence type="ECO:0000313" key="4">
    <source>
        <dbReference type="Proteomes" id="UP000887159"/>
    </source>
</evidence>
<dbReference type="PANTHER" id="PTHR45746:SF6">
    <property type="entry name" value="LP21163P"/>
    <property type="match status" value="1"/>
</dbReference>
<dbReference type="Proteomes" id="UP000887159">
    <property type="component" value="Unassembled WGS sequence"/>
</dbReference>
<dbReference type="InterPro" id="IPR036305">
    <property type="entry name" value="RGS_sf"/>
</dbReference>
<dbReference type="EMBL" id="BMAU01021385">
    <property type="protein sequence ID" value="GFY28615.1"/>
    <property type="molecule type" value="Genomic_DNA"/>
</dbReference>
<dbReference type="InterPro" id="IPR047016">
    <property type="entry name" value="RGS6/7/9/11"/>
</dbReference>
<dbReference type="Gene3D" id="4.10.260.10">
    <property type="entry name" value="Transducin (heterotrimeric G protein), gamma chain"/>
    <property type="match status" value="1"/>
</dbReference>
<dbReference type="GO" id="GO:0043005">
    <property type="term" value="C:neuron projection"/>
    <property type="evidence" value="ECO:0007669"/>
    <property type="project" value="TreeGrafter"/>
</dbReference>
<dbReference type="Pfam" id="PF00615">
    <property type="entry name" value="RGS"/>
    <property type="match status" value="1"/>
</dbReference>
<protein>
    <submittedName>
        <fullName evidence="3">Regulator of G-protein signaling 7</fullName>
    </submittedName>
</protein>
<dbReference type="InterPro" id="IPR034483">
    <property type="entry name" value="RGS_Egl-10"/>
</dbReference>
<evidence type="ECO:0000313" key="3">
    <source>
        <dbReference type="EMBL" id="GFY28615.1"/>
    </source>
</evidence>
<dbReference type="SMART" id="SM01224">
    <property type="entry name" value="G_gamma"/>
    <property type="match status" value="1"/>
</dbReference>
<comment type="caution">
    <text evidence="3">The sequence shown here is derived from an EMBL/GenBank/DDBJ whole genome shotgun (WGS) entry which is preliminary data.</text>
</comment>
<reference evidence="3" key="1">
    <citation type="submission" date="2020-08" db="EMBL/GenBank/DDBJ databases">
        <title>Multicomponent nature underlies the extraordinary mechanical properties of spider dragline silk.</title>
        <authorList>
            <person name="Kono N."/>
            <person name="Nakamura H."/>
            <person name="Mori M."/>
            <person name="Yoshida Y."/>
            <person name="Ohtoshi R."/>
            <person name="Malay A.D."/>
            <person name="Moran D.A.P."/>
            <person name="Tomita M."/>
            <person name="Numata K."/>
            <person name="Arakawa K."/>
        </authorList>
    </citation>
    <scope>NUCLEOTIDE SEQUENCE</scope>
</reference>
<dbReference type="SUPFAM" id="SSF48097">
    <property type="entry name" value="Regulator of G-protein signaling, RGS"/>
    <property type="match status" value="1"/>
</dbReference>
<evidence type="ECO:0000259" key="2">
    <source>
        <dbReference type="PROSITE" id="PS50132"/>
    </source>
</evidence>
<dbReference type="AlphaFoldDB" id="A0A8X6W5T3"/>
<dbReference type="InterPro" id="IPR044926">
    <property type="entry name" value="RGS_subdomain_2"/>
</dbReference>
<evidence type="ECO:0000256" key="1">
    <source>
        <dbReference type="ARBA" id="ARBA00022700"/>
    </source>
</evidence>
<gene>
    <name evidence="3" type="primary">RGS7</name>
    <name evidence="3" type="ORF">TNCV_4150461</name>
</gene>
<dbReference type="GO" id="GO:0009968">
    <property type="term" value="P:negative regulation of signal transduction"/>
    <property type="evidence" value="ECO:0007669"/>
    <property type="project" value="UniProtKB-KW"/>
</dbReference>
<dbReference type="InterPro" id="IPR015898">
    <property type="entry name" value="G-protein_gamma-like_dom"/>
</dbReference>
<proteinExistence type="predicted"/>